<geneLocation type="plasmid" evidence="1">
    <name>pAM65-52-3-235K</name>
</geneLocation>
<name>A0A160LKQ3_BACTI</name>
<evidence type="ECO:0000313" key="1">
    <source>
        <dbReference type="EMBL" id="AND28528.1"/>
    </source>
</evidence>
<accession>A0A160LKQ3</accession>
<dbReference type="AlphaFoldDB" id="A0A160LKQ3"/>
<protein>
    <submittedName>
        <fullName evidence="1">Uncharacterized protein</fullName>
    </submittedName>
</protein>
<proteinExistence type="predicted"/>
<reference evidence="1" key="1">
    <citation type="journal article" date="2017" name="Res. Microbiol.">
        <title>Comparative genomics of extrachromosomal elements in Bacillus thuringiensis subsp. israelensis.</title>
        <authorList>
            <person name="Bolotin A."/>
            <person name="Gillis A."/>
            <person name="Sanchis V."/>
            <person name="Nielsen-LeRoux C."/>
            <person name="Mahillon J."/>
            <person name="Lereclus D."/>
            <person name="Sorokin A."/>
        </authorList>
    </citation>
    <scope>NUCLEOTIDE SEQUENCE</scope>
    <source>
        <strain evidence="1">AM65-52</strain>
        <plasmid evidence="1">pAM65-52-3-235K</plasmid>
    </source>
</reference>
<organism evidence="1">
    <name type="scientific">Bacillus thuringiensis subsp. israelensis</name>
    <dbReference type="NCBI Taxonomy" id="1430"/>
    <lineage>
        <taxon>Bacteria</taxon>
        <taxon>Bacillati</taxon>
        <taxon>Bacillota</taxon>
        <taxon>Bacilli</taxon>
        <taxon>Bacillales</taxon>
        <taxon>Bacillaceae</taxon>
        <taxon>Bacillus</taxon>
        <taxon>Bacillus cereus group</taxon>
    </lineage>
</organism>
<keyword evidence="1" id="KW-0614">Plasmid</keyword>
<gene>
    <name evidence="1" type="ORF">ATN07_32900</name>
</gene>
<dbReference type="RefSeq" id="WP_000805225.1">
    <property type="nucleotide sequence ID" value="NZ_CP013278.1"/>
</dbReference>
<dbReference type="PATRIC" id="fig|1430.6.peg.2111"/>
<sequence length="132" mass="15190">MKPTLHGINQLSNVIVTRIPSDKINVNALIETFESNQDKATPTEWLQQYDEIASIYKILFTEGELPQEMIDKTSHEVLEMACEHISHDLEELIEEPTTSNGRDYYYEFGRSLGVEEQASKLKEHLAEDCDFI</sequence>
<dbReference type="EMBL" id="CP013278">
    <property type="protein sequence ID" value="AND28528.1"/>
    <property type="molecule type" value="Genomic_DNA"/>
</dbReference>